<evidence type="ECO:0000313" key="8">
    <source>
        <dbReference type="Proteomes" id="UP000799302"/>
    </source>
</evidence>
<dbReference type="GO" id="GO:0005634">
    <property type="term" value="C:nucleus"/>
    <property type="evidence" value="ECO:0007669"/>
    <property type="project" value="UniProtKB-SubCell"/>
</dbReference>
<dbReference type="Pfam" id="PF00447">
    <property type="entry name" value="HSF_DNA-bind"/>
    <property type="match status" value="1"/>
</dbReference>
<keyword evidence="2" id="KW-0238">DNA-binding</keyword>
<evidence type="ECO:0000313" key="7">
    <source>
        <dbReference type="EMBL" id="KAF2663714.1"/>
    </source>
</evidence>
<comment type="similarity">
    <text evidence="4">Belongs to the HSF family.</text>
</comment>
<evidence type="ECO:0000259" key="6">
    <source>
        <dbReference type="SMART" id="SM00415"/>
    </source>
</evidence>
<dbReference type="InterPro" id="IPR000232">
    <property type="entry name" value="HSF_DNA-bd"/>
</dbReference>
<keyword evidence="3" id="KW-0539">Nucleus</keyword>
<dbReference type="PANTHER" id="PTHR10015:SF396">
    <property type="entry name" value="FLOCCULATION SUPPRESSION PROTEIN"/>
    <property type="match status" value="1"/>
</dbReference>
<evidence type="ECO:0000256" key="4">
    <source>
        <dbReference type="RuleBase" id="RU004020"/>
    </source>
</evidence>
<dbReference type="AlphaFoldDB" id="A0A6A6TYH0"/>
<feature type="region of interest" description="Disordered" evidence="5">
    <location>
        <begin position="336"/>
        <end position="507"/>
    </location>
</feature>
<reference evidence="7" key="1">
    <citation type="journal article" date="2020" name="Stud. Mycol.">
        <title>101 Dothideomycetes genomes: a test case for predicting lifestyles and emergence of pathogens.</title>
        <authorList>
            <person name="Haridas S."/>
            <person name="Albert R."/>
            <person name="Binder M."/>
            <person name="Bloem J."/>
            <person name="Labutti K."/>
            <person name="Salamov A."/>
            <person name="Andreopoulos B."/>
            <person name="Baker S."/>
            <person name="Barry K."/>
            <person name="Bills G."/>
            <person name="Bluhm B."/>
            <person name="Cannon C."/>
            <person name="Castanera R."/>
            <person name="Culley D."/>
            <person name="Daum C."/>
            <person name="Ezra D."/>
            <person name="Gonzalez J."/>
            <person name="Henrissat B."/>
            <person name="Kuo A."/>
            <person name="Liang C."/>
            <person name="Lipzen A."/>
            <person name="Lutzoni F."/>
            <person name="Magnuson J."/>
            <person name="Mondo S."/>
            <person name="Nolan M."/>
            <person name="Ohm R."/>
            <person name="Pangilinan J."/>
            <person name="Park H.-J."/>
            <person name="Ramirez L."/>
            <person name="Alfaro M."/>
            <person name="Sun H."/>
            <person name="Tritt A."/>
            <person name="Yoshinaga Y."/>
            <person name="Zwiers L.-H."/>
            <person name="Turgeon B."/>
            <person name="Goodwin S."/>
            <person name="Spatafora J."/>
            <person name="Crous P."/>
            <person name="Grigoriev I."/>
        </authorList>
    </citation>
    <scope>NUCLEOTIDE SEQUENCE</scope>
    <source>
        <strain evidence="7">CBS 115976</strain>
    </source>
</reference>
<feature type="compositionally biased region" description="Polar residues" evidence="5">
    <location>
        <begin position="347"/>
        <end position="361"/>
    </location>
</feature>
<keyword evidence="8" id="KW-1185">Reference proteome</keyword>
<dbReference type="GO" id="GO:0003700">
    <property type="term" value="F:DNA-binding transcription factor activity"/>
    <property type="evidence" value="ECO:0007669"/>
    <property type="project" value="InterPro"/>
</dbReference>
<feature type="compositionally biased region" description="Pro residues" evidence="5">
    <location>
        <begin position="435"/>
        <end position="451"/>
    </location>
</feature>
<dbReference type="Gene3D" id="1.10.10.10">
    <property type="entry name" value="Winged helix-like DNA-binding domain superfamily/Winged helix DNA-binding domain"/>
    <property type="match status" value="1"/>
</dbReference>
<feature type="region of interest" description="Disordered" evidence="5">
    <location>
        <begin position="522"/>
        <end position="542"/>
    </location>
</feature>
<feature type="region of interest" description="Disordered" evidence="5">
    <location>
        <begin position="1"/>
        <end position="91"/>
    </location>
</feature>
<dbReference type="FunFam" id="1.10.10.10:FF:000229">
    <property type="entry name" value="HSF-type DNA-binding domain protein"/>
    <property type="match status" value="1"/>
</dbReference>
<sequence length="613" mass="66712">MATTESMPRSAFPTDHISPHQKSIPILSSTSASPRVQLPSTISEPDPMDITPTNNMSMPPPTSSPPNERHSDKSTNSDEGIPTTNGNMNGHQMTVSVGAAAAAQQPKVVQTAFIHKLYNMLEDQSIQHLISWSSSNDSFVMSPSQEFAKVLAQYFKHTNISSFVRQLNMYGFHKAVSDVFHNGAPDSTLWEFRHGNGSFKRGDIMGLREIKRRASRHTLINRDTFPTGPKSLAPAHPQTPIGVTHQEQPTHTTLEDRLSLLEHTYYDVHARLGRSEDTLVYMTNKCHILSDGLMRCHQWNQDLATYLTTVISDPESQIHKDIAMMQREIARQTDVLRSVESPDPSPQEASRPTFGQPQHQIFGNHLQENGAPLSPRQMPAPDINQRRPSQPTILEPRGQQSGSFRAPIASHLSISPRRYGSIGSNNSYSPSSGRIPPPPPPPALIQPPPQHPLATVTSPPANLSRRHTSADIRLHGWQGGPTDIPTGSPYASGHTSSAWPSSPARGPVADHEIRQTLANYEIRGPSSTKTPPPGSLDPIAAVAGTGPESAWAVPGSRFPGFAKSFGSGFDSGGPPTRRSSMASNLHGLLNPAGDTVIEEEMGDNGGSKRKRVM</sequence>
<evidence type="ECO:0000256" key="3">
    <source>
        <dbReference type="ARBA" id="ARBA00023242"/>
    </source>
</evidence>
<organism evidence="7 8">
    <name type="scientific">Microthyrium microscopicum</name>
    <dbReference type="NCBI Taxonomy" id="703497"/>
    <lineage>
        <taxon>Eukaryota</taxon>
        <taxon>Fungi</taxon>
        <taxon>Dikarya</taxon>
        <taxon>Ascomycota</taxon>
        <taxon>Pezizomycotina</taxon>
        <taxon>Dothideomycetes</taxon>
        <taxon>Dothideomycetes incertae sedis</taxon>
        <taxon>Microthyriales</taxon>
        <taxon>Microthyriaceae</taxon>
        <taxon>Microthyrium</taxon>
    </lineage>
</organism>
<feature type="compositionally biased region" description="Low complexity" evidence="5">
    <location>
        <begin position="418"/>
        <end position="434"/>
    </location>
</feature>
<dbReference type="OrthoDB" id="60033at2759"/>
<comment type="subcellular location">
    <subcellularLocation>
        <location evidence="1">Nucleus</location>
    </subcellularLocation>
</comment>
<dbReference type="PRINTS" id="PR00056">
    <property type="entry name" value="HSFDOMAIN"/>
</dbReference>
<feature type="compositionally biased region" description="Polar residues" evidence="5">
    <location>
        <begin position="82"/>
        <end position="91"/>
    </location>
</feature>
<evidence type="ECO:0000256" key="1">
    <source>
        <dbReference type="ARBA" id="ARBA00004123"/>
    </source>
</evidence>
<dbReference type="InterPro" id="IPR036390">
    <property type="entry name" value="WH_DNA-bd_sf"/>
</dbReference>
<dbReference type="SUPFAM" id="SSF46785">
    <property type="entry name" value="Winged helix' DNA-binding domain"/>
    <property type="match status" value="1"/>
</dbReference>
<dbReference type="GO" id="GO:0043565">
    <property type="term" value="F:sequence-specific DNA binding"/>
    <property type="evidence" value="ECO:0007669"/>
    <property type="project" value="InterPro"/>
</dbReference>
<proteinExistence type="inferred from homology"/>
<feature type="domain" description="HSF-type DNA-binding" evidence="6">
    <location>
        <begin position="109"/>
        <end position="213"/>
    </location>
</feature>
<evidence type="ECO:0000256" key="5">
    <source>
        <dbReference type="SAM" id="MobiDB-lite"/>
    </source>
</evidence>
<protein>
    <recommendedName>
        <fullName evidence="6">HSF-type DNA-binding domain-containing protein</fullName>
    </recommendedName>
</protein>
<dbReference type="Proteomes" id="UP000799302">
    <property type="component" value="Unassembled WGS sequence"/>
</dbReference>
<dbReference type="InterPro" id="IPR036388">
    <property type="entry name" value="WH-like_DNA-bd_sf"/>
</dbReference>
<dbReference type="SMART" id="SM00415">
    <property type="entry name" value="HSF"/>
    <property type="match status" value="1"/>
</dbReference>
<feature type="compositionally biased region" description="Polar residues" evidence="5">
    <location>
        <begin position="26"/>
        <end position="43"/>
    </location>
</feature>
<feature type="region of interest" description="Disordered" evidence="5">
    <location>
        <begin position="566"/>
        <end position="613"/>
    </location>
</feature>
<evidence type="ECO:0000256" key="2">
    <source>
        <dbReference type="ARBA" id="ARBA00023125"/>
    </source>
</evidence>
<dbReference type="EMBL" id="MU004244">
    <property type="protein sequence ID" value="KAF2663714.1"/>
    <property type="molecule type" value="Genomic_DNA"/>
</dbReference>
<name>A0A6A6TYH0_9PEZI</name>
<dbReference type="PANTHER" id="PTHR10015">
    <property type="entry name" value="HEAT SHOCK TRANSCRIPTION FACTOR"/>
    <property type="match status" value="1"/>
</dbReference>
<accession>A0A6A6TYH0</accession>
<gene>
    <name evidence="7" type="ORF">BT63DRAFT_110374</name>
</gene>
<feature type="compositionally biased region" description="Polar residues" evidence="5">
    <location>
        <begin position="386"/>
        <end position="403"/>
    </location>
</feature>
<feature type="compositionally biased region" description="Basic and acidic residues" evidence="5">
    <location>
        <begin position="67"/>
        <end position="76"/>
    </location>
</feature>